<dbReference type="GeneID" id="28761362"/>
<evidence type="ECO:0000313" key="1">
    <source>
        <dbReference type="EMBL" id="OAG07940.1"/>
    </source>
</evidence>
<keyword evidence="2" id="KW-1185">Reference proteome</keyword>
<dbReference type="OrthoDB" id="4424523at2759"/>
<proteinExistence type="predicted"/>
<gene>
    <name evidence="1" type="ORF">CC84DRAFT_1161985</name>
</gene>
<dbReference type="EMBL" id="KV441550">
    <property type="protein sequence ID" value="OAG07940.1"/>
    <property type="molecule type" value="Genomic_DNA"/>
</dbReference>
<evidence type="ECO:0000313" key="2">
    <source>
        <dbReference type="Proteomes" id="UP000077069"/>
    </source>
</evidence>
<accession>A0A177CM57</accession>
<dbReference type="RefSeq" id="XP_018038305.1">
    <property type="nucleotide sequence ID" value="XM_018177876.1"/>
</dbReference>
<protein>
    <submittedName>
        <fullName evidence="1">Uncharacterized protein</fullName>
    </submittedName>
</protein>
<dbReference type="InParanoid" id="A0A177CM57"/>
<dbReference type="AlphaFoldDB" id="A0A177CM57"/>
<sequence length="83" mass="9986">MSDLDREIIREQLAVYPDNKFGFVVYRLAYRDDSEWARFMDWLNRRVRQVLKNEGEDDLFTHIDWTVQEDTQLEGATTSQVRS</sequence>
<reference evidence="1 2" key="1">
    <citation type="submission" date="2016-05" db="EMBL/GenBank/DDBJ databases">
        <title>Comparative analysis of secretome profiles of manganese(II)-oxidizing ascomycete fungi.</title>
        <authorList>
            <consortium name="DOE Joint Genome Institute"/>
            <person name="Zeiner C.A."/>
            <person name="Purvine S.O."/>
            <person name="Zink E.M."/>
            <person name="Wu S."/>
            <person name="Pasa-Tolic L."/>
            <person name="Chaput D.L."/>
            <person name="Haridas S."/>
            <person name="Grigoriev I.V."/>
            <person name="Santelli C.M."/>
            <person name="Hansel C.M."/>
        </authorList>
    </citation>
    <scope>NUCLEOTIDE SEQUENCE [LARGE SCALE GENOMIC DNA]</scope>
    <source>
        <strain evidence="1 2">AP3s5-JAC2a</strain>
    </source>
</reference>
<dbReference type="Proteomes" id="UP000077069">
    <property type="component" value="Unassembled WGS sequence"/>
</dbReference>
<name>A0A177CM57_9PLEO</name>
<organism evidence="1 2">
    <name type="scientific">Paraphaeosphaeria sporulosa</name>
    <dbReference type="NCBI Taxonomy" id="1460663"/>
    <lineage>
        <taxon>Eukaryota</taxon>
        <taxon>Fungi</taxon>
        <taxon>Dikarya</taxon>
        <taxon>Ascomycota</taxon>
        <taxon>Pezizomycotina</taxon>
        <taxon>Dothideomycetes</taxon>
        <taxon>Pleosporomycetidae</taxon>
        <taxon>Pleosporales</taxon>
        <taxon>Massarineae</taxon>
        <taxon>Didymosphaeriaceae</taxon>
        <taxon>Paraphaeosphaeria</taxon>
    </lineage>
</organism>